<evidence type="ECO:0000256" key="1">
    <source>
        <dbReference type="SAM" id="Coils"/>
    </source>
</evidence>
<keyword evidence="3" id="KW-1185">Reference proteome</keyword>
<dbReference type="EMBL" id="JAZDDG010000002">
    <property type="protein sequence ID" value="MEE1975330.1"/>
    <property type="molecule type" value="Genomic_DNA"/>
</dbReference>
<evidence type="ECO:0000313" key="3">
    <source>
        <dbReference type="Proteomes" id="UP001356308"/>
    </source>
</evidence>
<evidence type="ECO:0000313" key="2">
    <source>
        <dbReference type="EMBL" id="MEE1975330.1"/>
    </source>
</evidence>
<sequence length="154" mass="17124">MLKKHLEIKKIAYQHCEDFVSNRSSRLKKQVKELEEALTSETKSSAGDKHETGRAMVQLEREKLGNQLAECEKMQELLNRVQPDSQNSTGGMGALIETANQYYYIAISAGEVTWDGVSIYCISSATPIGKLLLGKTVRETFSFNGNTFSVLSIS</sequence>
<organism evidence="2 3">
    <name type="scientific">Maribacter cobaltidurans</name>
    <dbReference type="NCBI Taxonomy" id="1178778"/>
    <lineage>
        <taxon>Bacteria</taxon>
        <taxon>Pseudomonadati</taxon>
        <taxon>Bacteroidota</taxon>
        <taxon>Flavobacteriia</taxon>
        <taxon>Flavobacteriales</taxon>
        <taxon>Flavobacteriaceae</taxon>
        <taxon>Maribacter</taxon>
    </lineage>
</organism>
<proteinExistence type="predicted"/>
<feature type="coiled-coil region" evidence="1">
    <location>
        <begin position="17"/>
        <end position="44"/>
    </location>
</feature>
<name>A0ABU7IR15_9FLAO</name>
<accession>A0ABU7IR15</accession>
<dbReference type="Proteomes" id="UP001356308">
    <property type="component" value="Unassembled WGS sequence"/>
</dbReference>
<comment type="caution">
    <text evidence="2">The sequence shown here is derived from an EMBL/GenBank/DDBJ whole genome shotgun (WGS) entry which is preliminary data.</text>
</comment>
<keyword evidence="1" id="KW-0175">Coiled coil</keyword>
<reference evidence="2 3" key="1">
    <citation type="submission" date="2024-01" db="EMBL/GenBank/DDBJ databases">
        <title>Maribacter spp. originated from different algae showed divergent polysaccharides utilization ability.</title>
        <authorList>
            <person name="Wang H."/>
            <person name="Wu Y."/>
        </authorList>
    </citation>
    <scope>NUCLEOTIDE SEQUENCE [LARGE SCALE GENOMIC DNA]</scope>
    <source>
        <strain evidence="2 3">PR1</strain>
    </source>
</reference>
<gene>
    <name evidence="2" type="ORF">V1I91_04580</name>
</gene>
<dbReference type="RefSeq" id="WP_272650156.1">
    <property type="nucleotide sequence ID" value="NZ_JAZDDG010000002.1"/>
</dbReference>
<protein>
    <submittedName>
        <fullName evidence="2">3-oxoacyl-ACP synthase</fullName>
    </submittedName>
</protein>